<keyword evidence="4" id="KW-0472">Membrane</keyword>
<comment type="caution">
    <text evidence="5">The sequence shown here is derived from an EMBL/GenBank/DDBJ whole genome shotgun (WGS) entry which is preliminary data.</text>
</comment>
<dbReference type="PANTHER" id="PTHR23051:SF0">
    <property type="entry name" value="SOLUTE CARRIER FAMILY 35 MEMBER F5"/>
    <property type="match status" value="1"/>
</dbReference>
<evidence type="ECO:0000313" key="5">
    <source>
        <dbReference type="EMBL" id="CAL0333698.1"/>
    </source>
</evidence>
<keyword evidence="2" id="KW-0812">Transmembrane</keyword>
<evidence type="ECO:0000313" key="6">
    <source>
        <dbReference type="Proteomes" id="UP001497480"/>
    </source>
</evidence>
<evidence type="ECO:0000256" key="2">
    <source>
        <dbReference type="ARBA" id="ARBA00022692"/>
    </source>
</evidence>
<reference evidence="5 6" key="1">
    <citation type="submission" date="2024-03" db="EMBL/GenBank/DDBJ databases">
        <authorList>
            <person name="Martinez-Hernandez J."/>
        </authorList>
    </citation>
    <scope>NUCLEOTIDE SEQUENCE [LARGE SCALE GENOMIC DNA]</scope>
</reference>
<dbReference type="Proteomes" id="UP001497480">
    <property type="component" value="Unassembled WGS sequence"/>
</dbReference>
<dbReference type="GO" id="GO:0016020">
    <property type="term" value="C:membrane"/>
    <property type="evidence" value="ECO:0007669"/>
    <property type="project" value="UniProtKB-SubCell"/>
</dbReference>
<organism evidence="5 6">
    <name type="scientific">Lupinus luteus</name>
    <name type="common">European yellow lupine</name>
    <dbReference type="NCBI Taxonomy" id="3873"/>
    <lineage>
        <taxon>Eukaryota</taxon>
        <taxon>Viridiplantae</taxon>
        <taxon>Streptophyta</taxon>
        <taxon>Embryophyta</taxon>
        <taxon>Tracheophyta</taxon>
        <taxon>Spermatophyta</taxon>
        <taxon>Magnoliopsida</taxon>
        <taxon>eudicotyledons</taxon>
        <taxon>Gunneridae</taxon>
        <taxon>Pentapetalae</taxon>
        <taxon>rosids</taxon>
        <taxon>fabids</taxon>
        <taxon>Fabales</taxon>
        <taxon>Fabaceae</taxon>
        <taxon>Papilionoideae</taxon>
        <taxon>50 kb inversion clade</taxon>
        <taxon>genistoids sensu lato</taxon>
        <taxon>core genistoids</taxon>
        <taxon>Genisteae</taxon>
        <taxon>Lupinus</taxon>
    </lineage>
</organism>
<dbReference type="EMBL" id="CAXHTB010000025">
    <property type="protein sequence ID" value="CAL0333698.1"/>
    <property type="molecule type" value="Genomic_DNA"/>
</dbReference>
<dbReference type="PANTHER" id="PTHR23051">
    <property type="entry name" value="SOLUTE CARRIER FAMILY 35, MEMBER F5"/>
    <property type="match status" value="1"/>
</dbReference>
<name>A0AAV1YI62_LUPLU</name>
<evidence type="ECO:0000256" key="3">
    <source>
        <dbReference type="ARBA" id="ARBA00022989"/>
    </source>
</evidence>
<sequence length="132" mass="14907">MVEPIHTLTWRQFGLIIGKGLVDNVLKDYLWAKTFILTPTIVATARLIIHIPLAVIVDTVIGNAPRLVDYLGVIQYNNSIDVRNISNFIIPFIIRNGSGSTMSRLKKIIMKVPRDSSSHLNRVHQDNYKGEI</sequence>
<keyword evidence="6" id="KW-1185">Reference proteome</keyword>
<dbReference type="AlphaFoldDB" id="A0AAV1YI62"/>
<evidence type="ECO:0000256" key="1">
    <source>
        <dbReference type="ARBA" id="ARBA00004141"/>
    </source>
</evidence>
<evidence type="ECO:0000256" key="4">
    <source>
        <dbReference type="ARBA" id="ARBA00023136"/>
    </source>
</evidence>
<protein>
    <submittedName>
        <fullName evidence="5">Uncharacterized protein</fullName>
    </submittedName>
</protein>
<keyword evidence="3" id="KW-1133">Transmembrane helix</keyword>
<accession>A0AAV1YI62</accession>
<proteinExistence type="predicted"/>
<gene>
    <name evidence="5" type="ORF">LLUT_LOCUS34758</name>
</gene>
<comment type="subcellular location">
    <subcellularLocation>
        <location evidence="1">Membrane</location>
        <topology evidence="1">Multi-pass membrane protein</topology>
    </subcellularLocation>
</comment>